<comment type="similarity">
    <text evidence="1">Belongs to the phosphate acetyltransferase and butyryltransferase family.</text>
</comment>
<dbReference type="GO" id="GO:0050182">
    <property type="term" value="F:phosphate butyryltransferase activity"/>
    <property type="evidence" value="ECO:0007669"/>
    <property type="project" value="UniProtKB-EC"/>
</dbReference>
<evidence type="ECO:0000313" key="5">
    <source>
        <dbReference type="EMBL" id="MDT8902329.1"/>
    </source>
</evidence>
<dbReference type="NCBIfam" id="NF006045">
    <property type="entry name" value="PRK08190.1"/>
    <property type="match status" value="1"/>
</dbReference>
<dbReference type="EMBL" id="JAUOZS010000001">
    <property type="protein sequence ID" value="MDT8902329.1"/>
    <property type="molecule type" value="Genomic_DNA"/>
</dbReference>
<evidence type="ECO:0000256" key="3">
    <source>
        <dbReference type="ARBA" id="ARBA00023315"/>
    </source>
</evidence>
<dbReference type="EC" id="2.3.1.19" evidence="5"/>
<dbReference type="InterPro" id="IPR012147">
    <property type="entry name" value="P_Ac_Bu_trans"/>
</dbReference>
<keyword evidence="6" id="KW-1185">Reference proteome</keyword>
<dbReference type="Proteomes" id="UP001254848">
    <property type="component" value="Unassembled WGS sequence"/>
</dbReference>
<proteinExistence type="inferred from homology"/>
<keyword evidence="3 5" id="KW-0012">Acyltransferase</keyword>
<dbReference type="Gene3D" id="3.40.718.10">
    <property type="entry name" value="Isopropylmalate Dehydrogenase"/>
    <property type="match status" value="1"/>
</dbReference>
<sequence length="299" mass="30821">MIRKFDELLAAARSLPPRRVAVAAAHDDAVLAAVRDAREQGIAEFVLVGDQARLSSLAGTVGVNLADVEVIHEPDVRQAARRAAAMVGSGQADMLMKGLIGTGDFLRALLDKEAGLRTGSLLSHVFVLELAGWDRLLFLTDAAMNVSPSLADKAVIIGNAVALAGSLGVDPVRVAVLAAVETVEDGMPATLEAAALAKMAERGQIKGAIVDGPLALDNAISEEAARHKGIVSPVAGRADVLVVPDIEAGNMLGKSMVYFARARIAGLLMGAAKPVVVTSRADSAESKMLSIALGVVSAK</sequence>
<dbReference type="PANTHER" id="PTHR43356:SF2">
    <property type="entry name" value="PHOSPHATE ACETYLTRANSFERASE"/>
    <property type="match status" value="1"/>
</dbReference>
<evidence type="ECO:0000256" key="1">
    <source>
        <dbReference type="ARBA" id="ARBA00005656"/>
    </source>
</evidence>
<name>A0ABU3NZW0_9FIRM</name>
<reference evidence="5 6" key="1">
    <citation type="submission" date="2023-07" db="EMBL/GenBank/DDBJ databases">
        <title>The novel representative of Negativicutes class, Anaeroselena agilis gen. nov. sp. nov.</title>
        <authorList>
            <person name="Prokofeva M.I."/>
            <person name="Elcheninov A.G."/>
            <person name="Klyukina A."/>
            <person name="Kublanov I.V."/>
            <person name="Frolov E.N."/>
            <person name="Podosokorskaya O.A."/>
        </authorList>
    </citation>
    <scope>NUCLEOTIDE SEQUENCE [LARGE SCALE GENOMIC DNA]</scope>
    <source>
        <strain evidence="5 6">4137-cl</strain>
    </source>
</reference>
<evidence type="ECO:0000313" key="6">
    <source>
        <dbReference type="Proteomes" id="UP001254848"/>
    </source>
</evidence>
<dbReference type="PIRSF" id="PIRSF000428">
    <property type="entry name" value="P_Ac_trans"/>
    <property type="match status" value="1"/>
</dbReference>
<evidence type="ECO:0000256" key="2">
    <source>
        <dbReference type="ARBA" id="ARBA00022679"/>
    </source>
</evidence>
<protein>
    <submittedName>
        <fullName evidence="5">Phosphate butyryltransferase</fullName>
        <ecNumber evidence="5">2.3.1.19</ecNumber>
    </submittedName>
</protein>
<dbReference type="NCBIfam" id="NF004472">
    <property type="entry name" value="PRK05805.1"/>
    <property type="match status" value="1"/>
</dbReference>
<comment type="caution">
    <text evidence="5">The sequence shown here is derived from an EMBL/GenBank/DDBJ whole genome shotgun (WGS) entry which is preliminary data.</text>
</comment>
<feature type="domain" description="Phosphate acetyl/butaryl transferase" evidence="4">
    <location>
        <begin position="9"/>
        <end position="73"/>
    </location>
</feature>
<dbReference type="RefSeq" id="WP_413780813.1">
    <property type="nucleotide sequence ID" value="NZ_JAUOZS010000001.1"/>
</dbReference>
<dbReference type="InterPro" id="IPR050500">
    <property type="entry name" value="Phos_Acetyltrans/Butyryltrans"/>
</dbReference>
<gene>
    <name evidence="5" type="ORF">Q4T40_13825</name>
</gene>
<dbReference type="PANTHER" id="PTHR43356">
    <property type="entry name" value="PHOSPHATE ACETYLTRANSFERASE"/>
    <property type="match status" value="1"/>
</dbReference>
<evidence type="ECO:0000259" key="4">
    <source>
        <dbReference type="Pfam" id="PF01515"/>
    </source>
</evidence>
<keyword evidence="2 5" id="KW-0808">Transferase</keyword>
<dbReference type="Pfam" id="PF01515">
    <property type="entry name" value="PTA_PTB"/>
    <property type="match status" value="2"/>
</dbReference>
<accession>A0ABU3NZW0</accession>
<feature type="domain" description="Phosphate acetyl/butaryl transferase" evidence="4">
    <location>
        <begin position="76"/>
        <end position="293"/>
    </location>
</feature>
<dbReference type="InterPro" id="IPR002505">
    <property type="entry name" value="PTA_PTB"/>
</dbReference>
<dbReference type="SUPFAM" id="SSF53659">
    <property type="entry name" value="Isocitrate/Isopropylmalate dehydrogenase-like"/>
    <property type="match status" value="1"/>
</dbReference>
<organism evidence="5 6">
    <name type="scientific">Anaeroselena agilis</name>
    <dbReference type="NCBI Taxonomy" id="3063788"/>
    <lineage>
        <taxon>Bacteria</taxon>
        <taxon>Bacillati</taxon>
        <taxon>Bacillota</taxon>
        <taxon>Negativicutes</taxon>
        <taxon>Acetonemataceae</taxon>
        <taxon>Anaeroselena</taxon>
    </lineage>
</organism>